<dbReference type="Proteomes" id="UP000069697">
    <property type="component" value="Unassembled WGS sequence"/>
</dbReference>
<gene>
    <name evidence="1" type="ORF">PAHA3_6051</name>
</gene>
<reference evidence="1 2" key="1">
    <citation type="journal article" date="2016" name="Genome Announc.">
        <title>Draft Genome Sequence of Paenibacillus amylolyticus Heshi-A3, Isolated from Fermented Rice Bran in a Japanese Fermented Seafood Dish.</title>
        <authorList>
            <person name="Akuzawa S."/>
            <person name="Nagaoka J."/>
            <person name="Kanekatsu M."/>
            <person name="Kubota E."/>
            <person name="Ohtake R."/>
            <person name="Suzuki T."/>
            <person name="Kanesaki Y."/>
        </authorList>
    </citation>
    <scope>NUCLEOTIDE SEQUENCE [LARGE SCALE GENOMIC DNA]</scope>
    <source>
        <strain evidence="1 2">Heshi-A3</strain>
    </source>
</reference>
<evidence type="ECO:0000313" key="1">
    <source>
        <dbReference type="EMBL" id="GAS85882.1"/>
    </source>
</evidence>
<dbReference type="RefSeq" id="WP_062838163.1">
    <property type="nucleotide sequence ID" value="NZ_BCNV01000015.1"/>
</dbReference>
<dbReference type="AlphaFoldDB" id="A0A100VTM7"/>
<name>A0A100VTM7_PAEAM</name>
<sequence length="119" mass="13669">MSVRRLDSTKPIIEIIWEGIVSPEHVEQANTEIQRIAEQLGSSFDVLVDMRNMKAFPQDTKEKIVEHQKLLTQWGMKRASVVVGGAIAKMQLNRISKESAHQTEFQWETYDEALAFLLK</sequence>
<proteinExistence type="predicted"/>
<comment type="caution">
    <text evidence="1">The sequence shown here is derived from an EMBL/GenBank/DDBJ whole genome shotgun (WGS) entry which is preliminary data.</text>
</comment>
<evidence type="ECO:0000313" key="2">
    <source>
        <dbReference type="Proteomes" id="UP000069697"/>
    </source>
</evidence>
<reference evidence="2" key="2">
    <citation type="submission" date="2016-01" db="EMBL/GenBank/DDBJ databases">
        <title>Draft Genome Sequence of Paenibacillus amylolyticus Heshi-A3 that Was Isolated from Fermented Rice Bran with Aging Salted Mackerel, Which Was Named Heshiko as Traditional Fermented Seafood in Japan.</title>
        <authorList>
            <person name="Akuzawa S."/>
            <person name="Nakagawa J."/>
            <person name="Kanekatsu T."/>
            <person name="Kubota E."/>
            <person name="Ohtake R."/>
            <person name="Suzuki T."/>
            <person name="Kanesaki Y."/>
        </authorList>
    </citation>
    <scope>NUCLEOTIDE SEQUENCE [LARGE SCALE GENOMIC DNA]</scope>
    <source>
        <strain evidence="2">Heshi-A3</strain>
    </source>
</reference>
<dbReference type="EMBL" id="BCNV01000015">
    <property type="protein sequence ID" value="GAS85882.1"/>
    <property type="molecule type" value="Genomic_DNA"/>
</dbReference>
<accession>A0A100VTM7</accession>
<protein>
    <recommendedName>
        <fullName evidence="3">STAS/SEC14 domain-containing protein</fullName>
    </recommendedName>
</protein>
<organism evidence="1 2">
    <name type="scientific">Paenibacillus amylolyticus</name>
    <dbReference type="NCBI Taxonomy" id="1451"/>
    <lineage>
        <taxon>Bacteria</taxon>
        <taxon>Bacillati</taxon>
        <taxon>Bacillota</taxon>
        <taxon>Bacilli</taxon>
        <taxon>Bacillales</taxon>
        <taxon>Paenibacillaceae</taxon>
        <taxon>Paenibacillus</taxon>
    </lineage>
</organism>
<evidence type="ECO:0008006" key="3">
    <source>
        <dbReference type="Google" id="ProtNLM"/>
    </source>
</evidence>